<reference evidence="1" key="1">
    <citation type="submission" date="2020-01" db="EMBL/GenBank/DDBJ databases">
        <authorList>
            <person name="Meier V. D."/>
            <person name="Meier V D."/>
        </authorList>
    </citation>
    <scope>NUCLEOTIDE SEQUENCE</scope>
    <source>
        <strain evidence="1">HLG_WM_MAG_03</strain>
    </source>
</reference>
<protein>
    <submittedName>
        <fullName evidence="1">Uncharacterized protein</fullName>
    </submittedName>
</protein>
<sequence length="85" mass="9631">MNLAIDIPDNIFFGINETEQSLTQLLKEKLALELYKSHQISLSQGAKMLSLDIYEFMSFVSKHNIPVIDDYDIADEVALAKSILK</sequence>
<dbReference type="Pfam" id="PF03683">
    <property type="entry name" value="UPF0175"/>
    <property type="match status" value="1"/>
</dbReference>
<evidence type="ECO:0000313" key="1">
    <source>
        <dbReference type="EMBL" id="CAA6812970.1"/>
    </source>
</evidence>
<dbReference type="AlphaFoldDB" id="A0A6S6SWQ2"/>
<name>A0A6S6SWQ2_9BACT</name>
<dbReference type="EMBL" id="CACVAR010000223">
    <property type="protein sequence ID" value="CAA6812970.1"/>
    <property type="molecule type" value="Genomic_DNA"/>
</dbReference>
<organism evidence="1">
    <name type="scientific">uncultured Sulfurovum sp</name>
    <dbReference type="NCBI Taxonomy" id="269237"/>
    <lineage>
        <taxon>Bacteria</taxon>
        <taxon>Pseudomonadati</taxon>
        <taxon>Campylobacterota</taxon>
        <taxon>Epsilonproteobacteria</taxon>
        <taxon>Campylobacterales</taxon>
        <taxon>Sulfurovaceae</taxon>
        <taxon>Sulfurovum</taxon>
        <taxon>environmental samples</taxon>
    </lineage>
</organism>
<dbReference type="InterPro" id="IPR005368">
    <property type="entry name" value="UPF0175"/>
</dbReference>
<proteinExistence type="predicted"/>
<accession>A0A6S6SWQ2</accession>
<gene>
    <name evidence="1" type="ORF">HELGO_WM42198</name>
</gene>